<feature type="domain" description="Phosphatidic acid phosphatase type 2/haloperoxidase" evidence="14">
    <location>
        <begin position="53"/>
        <end position="187"/>
    </location>
</feature>
<comment type="pathway">
    <text evidence="2 10">Carbohydrate biosynthesis; gluconeogenesis.</text>
</comment>
<feature type="binding site" evidence="12">
    <location>
        <position position="79"/>
    </location>
    <ligand>
        <name>substrate</name>
    </ligand>
</feature>
<dbReference type="STRING" id="244447.ENSCSEP00000013038"/>
<feature type="transmembrane region" description="Helical" evidence="13">
    <location>
        <begin position="197"/>
        <end position="217"/>
    </location>
</feature>
<dbReference type="EC" id="3.1.3.9" evidence="10"/>
<dbReference type="GO" id="GO:0005789">
    <property type="term" value="C:endoplasmic reticulum membrane"/>
    <property type="evidence" value="ECO:0007669"/>
    <property type="project" value="UniProtKB-SubCell"/>
</dbReference>
<evidence type="ECO:0000256" key="4">
    <source>
        <dbReference type="ARBA" id="ARBA00022432"/>
    </source>
</evidence>
<accession>A0A3P8VCI7</accession>
<feature type="transmembrane region" description="Helical" evidence="13">
    <location>
        <begin position="305"/>
        <end position="329"/>
    </location>
</feature>
<evidence type="ECO:0000313" key="16">
    <source>
        <dbReference type="Proteomes" id="UP000265120"/>
    </source>
</evidence>
<name>A0A3P8VCI7_CYNSE</name>
<feature type="transmembrane region" description="Helical" evidence="13">
    <location>
        <begin position="147"/>
        <end position="166"/>
    </location>
</feature>
<dbReference type="UniPathway" id="UPA00138"/>
<dbReference type="CTD" id="92579"/>
<evidence type="ECO:0000256" key="8">
    <source>
        <dbReference type="ARBA" id="ARBA00022989"/>
    </source>
</evidence>
<dbReference type="GO" id="GO:0006094">
    <property type="term" value="P:gluconeogenesis"/>
    <property type="evidence" value="ECO:0007669"/>
    <property type="project" value="UniProtKB-UniRule"/>
</dbReference>
<proteinExistence type="inferred from homology"/>
<dbReference type="AlphaFoldDB" id="A0A3P8VCI7"/>
<evidence type="ECO:0000259" key="14">
    <source>
        <dbReference type="SMART" id="SM00014"/>
    </source>
</evidence>
<feature type="active site" description="Nucleophile" evidence="11">
    <location>
        <position position="167"/>
    </location>
</feature>
<evidence type="ECO:0000256" key="13">
    <source>
        <dbReference type="SAM" id="Phobius"/>
    </source>
</evidence>
<dbReference type="SMART" id="SM00014">
    <property type="entry name" value="acidPPc"/>
    <property type="match status" value="1"/>
</dbReference>
<evidence type="ECO:0000313" key="15">
    <source>
        <dbReference type="Ensembl" id="ENSCSEP00000013038.1"/>
    </source>
</evidence>
<dbReference type="InterPro" id="IPR036938">
    <property type="entry name" value="PAP2/HPO_sf"/>
</dbReference>
<dbReference type="SUPFAM" id="SSF48317">
    <property type="entry name" value="Acid phosphatase/Vanadium-dependent haloperoxidase"/>
    <property type="match status" value="1"/>
</dbReference>
<evidence type="ECO:0000256" key="11">
    <source>
        <dbReference type="PIRSR" id="PIRSR000905-1"/>
    </source>
</evidence>
<dbReference type="Pfam" id="PF01569">
    <property type="entry name" value="PAP2"/>
    <property type="match status" value="1"/>
</dbReference>
<feature type="transmembrane region" description="Helical" evidence="13">
    <location>
        <begin position="56"/>
        <end position="76"/>
    </location>
</feature>
<reference evidence="15" key="3">
    <citation type="submission" date="2025-09" db="UniProtKB">
        <authorList>
            <consortium name="Ensembl"/>
        </authorList>
    </citation>
    <scope>IDENTIFICATION</scope>
</reference>
<feature type="binding site" evidence="12">
    <location>
        <position position="161"/>
    </location>
    <ligand>
        <name>substrate</name>
    </ligand>
</feature>
<dbReference type="Gene3D" id="1.20.144.10">
    <property type="entry name" value="Phosphatidic acid phosphatase type 2/haloperoxidase"/>
    <property type="match status" value="1"/>
</dbReference>
<feature type="transmembrane region" description="Helical" evidence="13">
    <location>
        <begin position="25"/>
        <end position="49"/>
    </location>
</feature>
<dbReference type="Proteomes" id="UP000265120">
    <property type="component" value="Chromosome 8"/>
</dbReference>
<evidence type="ECO:0000256" key="5">
    <source>
        <dbReference type="ARBA" id="ARBA00022692"/>
    </source>
</evidence>
<dbReference type="InterPro" id="IPR000326">
    <property type="entry name" value="PAP2/HPO"/>
</dbReference>
<keyword evidence="5 13" id="KW-0812">Transmembrane</keyword>
<keyword evidence="9 10" id="KW-0472">Membrane</keyword>
<evidence type="ECO:0000256" key="3">
    <source>
        <dbReference type="ARBA" id="ARBA00009266"/>
    </source>
</evidence>
<feature type="transmembrane region" description="Helical" evidence="13">
    <location>
        <begin position="115"/>
        <end position="135"/>
    </location>
</feature>
<reference evidence="15 16" key="1">
    <citation type="journal article" date="2014" name="Nat. Genet.">
        <title>Whole-genome sequence of a flatfish provides insights into ZW sex chromosome evolution and adaptation to a benthic lifestyle.</title>
        <authorList>
            <person name="Chen S."/>
            <person name="Zhang G."/>
            <person name="Shao C."/>
            <person name="Huang Q."/>
            <person name="Liu G."/>
            <person name="Zhang P."/>
            <person name="Song W."/>
            <person name="An N."/>
            <person name="Chalopin D."/>
            <person name="Volff J.N."/>
            <person name="Hong Y."/>
            <person name="Li Q."/>
            <person name="Sha Z."/>
            <person name="Zhou H."/>
            <person name="Xie M."/>
            <person name="Yu Q."/>
            <person name="Liu Y."/>
            <person name="Xiang H."/>
            <person name="Wang N."/>
            <person name="Wu K."/>
            <person name="Yang C."/>
            <person name="Zhou Q."/>
            <person name="Liao X."/>
            <person name="Yang L."/>
            <person name="Hu Q."/>
            <person name="Zhang J."/>
            <person name="Meng L."/>
            <person name="Jin L."/>
            <person name="Tian Y."/>
            <person name="Lian J."/>
            <person name="Yang J."/>
            <person name="Miao G."/>
            <person name="Liu S."/>
            <person name="Liang Z."/>
            <person name="Yan F."/>
            <person name="Li Y."/>
            <person name="Sun B."/>
            <person name="Zhang H."/>
            <person name="Zhang J."/>
            <person name="Zhu Y."/>
            <person name="Du M."/>
            <person name="Zhao Y."/>
            <person name="Schartl M."/>
            <person name="Tang Q."/>
            <person name="Wang J."/>
        </authorList>
    </citation>
    <scope>NUCLEOTIDE SEQUENCE</scope>
</reference>
<protein>
    <recommendedName>
        <fullName evidence="10">Glucose-6-phosphatase</fullName>
        <ecNumber evidence="10">3.1.3.9</ecNumber>
    </recommendedName>
</protein>
<keyword evidence="16" id="KW-1185">Reference proteome</keyword>
<keyword evidence="6 10" id="KW-0378">Hydrolase</keyword>
<dbReference type="GeneID" id="103381573"/>
<dbReference type="InterPro" id="IPR016275">
    <property type="entry name" value="Glucose-6-phosphatase"/>
</dbReference>
<keyword evidence="8 13" id="KW-1133">Transmembrane helix</keyword>
<evidence type="ECO:0000256" key="7">
    <source>
        <dbReference type="ARBA" id="ARBA00022824"/>
    </source>
</evidence>
<dbReference type="GeneTree" id="ENSGT00950000183150"/>
<evidence type="ECO:0000256" key="10">
    <source>
        <dbReference type="PIRNR" id="PIRNR000905"/>
    </source>
</evidence>
<dbReference type="Ensembl" id="ENSCSET00000013196.1">
    <property type="protein sequence ID" value="ENSCSEP00000013038.1"/>
    <property type="gene ID" value="ENSCSEG00000008422.1"/>
</dbReference>
<dbReference type="GO" id="GO:0004346">
    <property type="term" value="F:glucose-6-phosphatase activity"/>
    <property type="evidence" value="ECO:0007669"/>
    <property type="project" value="UniProtKB-EC"/>
</dbReference>
<evidence type="ECO:0000256" key="2">
    <source>
        <dbReference type="ARBA" id="ARBA00004742"/>
    </source>
</evidence>
<dbReference type="KEGG" id="csem:103381573"/>
<dbReference type="PANTHER" id="PTHR12591">
    <property type="entry name" value="GLUCOSE-6-PHOSPHATASE"/>
    <property type="match status" value="1"/>
</dbReference>
<feature type="transmembrane region" description="Helical" evidence="13">
    <location>
        <begin position="172"/>
        <end position="190"/>
    </location>
</feature>
<dbReference type="FunFam" id="1.20.144.10:FF:000018">
    <property type="entry name" value="Glucose-6-phosphatase"/>
    <property type="match status" value="1"/>
</dbReference>
<sequence length="339" mass="38122">MDEIHTQGILIAETLQEKLMSHKHFWLVATHCGDPNAAFFLVFPFTYFISRRTGVTVLWVAALSEWLNLVLKWMLFGERPFWWIGESRLFVNNEPNVQQFSATCETGPGSPSGHAMVTGAVWWVVVSSLGSFLYSRTHSVALSALPYLFYVLMLMVVGISRIFILAHFPHQVVAGSVTGLILGVILSHRVPDGRPLLFYFTSSMGLLISALIFHAGLKQLGLDLSWSTALAKKWCSHAEWIRLDSTPISSLCRDCGILLGLGLAQYWKPRGWSLPWAPRALCVAFVSMALYHVNRLPLPVRPQVLFYILYFVKFAIVPQVVMVLVPGLVHLLTRKKKND</sequence>
<dbReference type="OMA" id="KKWCSRA"/>
<feature type="transmembrane region" description="Helical" evidence="13">
    <location>
        <begin position="276"/>
        <end position="293"/>
    </location>
</feature>
<evidence type="ECO:0000256" key="1">
    <source>
        <dbReference type="ARBA" id="ARBA00004477"/>
    </source>
</evidence>
<evidence type="ECO:0000256" key="6">
    <source>
        <dbReference type="ARBA" id="ARBA00022801"/>
    </source>
</evidence>
<evidence type="ECO:0000256" key="12">
    <source>
        <dbReference type="PIRSR" id="PIRSR000905-2"/>
    </source>
</evidence>
<dbReference type="InParanoid" id="A0A3P8VCI7"/>
<comment type="subcellular location">
    <subcellularLocation>
        <location evidence="1">Endoplasmic reticulum membrane</location>
        <topology evidence="1">Multi-pass membrane protein</topology>
    </subcellularLocation>
</comment>
<dbReference type="OrthoDB" id="6416209at2759"/>
<organism evidence="15 16">
    <name type="scientific">Cynoglossus semilaevis</name>
    <name type="common">Tongue sole</name>
    <dbReference type="NCBI Taxonomy" id="244447"/>
    <lineage>
        <taxon>Eukaryota</taxon>
        <taxon>Metazoa</taxon>
        <taxon>Chordata</taxon>
        <taxon>Craniata</taxon>
        <taxon>Vertebrata</taxon>
        <taxon>Euteleostomi</taxon>
        <taxon>Actinopterygii</taxon>
        <taxon>Neopterygii</taxon>
        <taxon>Teleostei</taxon>
        <taxon>Neoteleostei</taxon>
        <taxon>Acanthomorphata</taxon>
        <taxon>Carangaria</taxon>
        <taxon>Pleuronectiformes</taxon>
        <taxon>Pleuronectoidei</taxon>
        <taxon>Cynoglossidae</taxon>
        <taxon>Cynoglossinae</taxon>
        <taxon>Cynoglossus</taxon>
    </lineage>
</organism>
<evidence type="ECO:0000256" key="9">
    <source>
        <dbReference type="ARBA" id="ARBA00023136"/>
    </source>
</evidence>
<keyword evidence="4 10" id="KW-0312">Gluconeogenesis</keyword>
<dbReference type="PIRSF" id="PIRSF000905">
    <property type="entry name" value="Glucose-6-phosphatase"/>
    <property type="match status" value="1"/>
</dbReference>
<dbReference type="GO" id="GO:0051156">
    <property type="term" value="P:glucose 6-phosphate metabolic process"/>
    <property type="evidence" value="ECO:0007669"/>
    <property type="project" value="TreeGrafter"/>
</dbReference>
<dbReference type="PANTHER" id="PTHR12591:SF2">
    <property type="entry name" value="GLUCOSE-6-PHOSPHATASE 3"/>
    <property type="match status" value="1"/>
</dbReference>
<dbReference type="FunCoup" id="A0A3P8VCI7">
    <property type="interactions" value="282"/>
</dbReference>
<reference evidence="15" key="2">
    <citation type="submission" date="2025-08" db="UniProtKB">
        <authorList>
            <consortium name="Ensembl"/>
        </authorList>
    </citation>
    <scope>IDENTIFICATION</scope>
</reference>
<comment type="similarity">
    <text evidence="3 10">Belongs to the glucose-6-phosphatase family.</text>
</comment>
<keyword evidence="7 10" id="KW-0256">Endoplasmic reticulum</keyword>
<dbReference type="RefSeq" id="XP_008312218.1">
    <property type="nucleotide sequence ID" value="XM_008313996.3"/>
</dbReference>
<feature type="active site" description="Proton donor" evidence="11">
    <location>
        <position position="114"/>
    </location>
</feature>